<organism evidence="2 3">
    <name type="scientific">Eiseniibacteriota bacterium</name>
    <dbReference type="NCBI Taxonomy" id="2212470"/>
    <lineage>
        <taxon>Bacteria</taxon>
        <taxon>Candidatus Eiseniibacteriota</taxon>
    </lineage>
</organism>
<feature type="signal peptide" evidence="1">
    <location>
        <begin position="1"/>
        <end position="23"/>
    </location>
</feature>
<accession>A0A7Y2EA23</accession>
<feature type="non-terminal residue" evidence="2">
    <location>
        <position position="138"/>
    </location>
</feature>
<feature type="chain" id="PRO_5030932853" description="Tetratricopeptide repeat protein" evidence="1">
    <location>
        <begin position="24"/>
        <end position="138"/>
    </location>
</feature>
<dbReference type="Gene3D" id="1.25.40.10">
    <property type="entry name" value="Tetratricopeptide repeat domain"/>
    <property type="match status" value="1"/>
</dbReference>
<protein>
    <recommendedName>
        <fullName evidence="4">Tetratricopeptide repeat protein</fullName>
    </recommendedName>
</protein>
<proteinExistence type="predicted"/>
<dbReference type="SUPFAM" id="SSF48452">
    <property type="entry name" value="TPR-like"/>
    <property type="match status" value="1"/>
</dbReference>
<dbReference type="EMBL" id="JABDJR010000203">
    <property type="protein sequence ID" value="NNF06165.1"/>
    <property type="molecule type" value="Genomic_DNA"/>
</dbReference>
<keyword evidence="1" id="KW-0732">Signal</keyword>
<dbReference type="Proteomes" id="UP000547674">
    <property type="component" value="Unassembled WGS sequence"/>
</dbReference>
<dbReference type="InterPro" id="IPR011990">
    <property type="entry name" value="TPR-like_helical_dom_sf"/>
</dbReference>
<evidence type="ECO:0000256" key="1">
    <source>
        <dbReference type="SAM" id="SignalP"/>
    </source>
</evidence>
<gene>
    <name evidence="2" type="ORF">HKN21_05340</name>
</gene>
<evidence type="ECO:0000313" key="2">
    <source>
        <dbReference type="EMBL" id="NNF06165.1"/>
    </source>
</evidence>
<sequence length="138" mass="15144">MRWTASITLAACLGIIAVTSAFGQSTYWLQDSDLKKGETLRETMRHAGARELPVEALALYEAGREAMKSGNKAQAREYFEQATVLDQSFPDAHWALAGLDLFSRPQSVPNHVRAAVMAAFATFSSQHLVITNTLFALL</sequence>
<evidence type="ECO:0000313" key="3">
    <source>
        <dbReference type="Proteomes" id="UP000547674"/>
    </source>
</evidence>
<name>A0A7Y2EA23_UNCEI</name>
<comment type="caution">
    <text evidence="2">The sequence shown here is derived from an EMBL/GenBank/DDBJ whole genome shotgun (WGS) entry which is preliminary data.</text>
</comment>
<reference evidence="2 3" key="1">
    <citation type="submission" date="2020-03" db="EMBL/GenBank/DDBJ databases">
        <title>Metabolic flexibility allows generalist bacteria to become dominant in a frequently disturbed ecosystem.</title>
        <authorList>
            <person name="Chen Y.-J."/>
            <person name="Leung P.M."/>
            <person name="Bay S.K."/>
            <person name="Hugenholtz P."/>
            <person name="Kessler A.J."/>
            <person name="Shelley G."/>
            <person name="Waite D.W."/>
            <person name="Cook P.L."/>
            <person name="Greening C."/>
        </authorList>
    </citation>
    <scope>NUCLEOTIDE SEQUENCE [LARGE SCALE GENOMIC DNA]</scope>
    <source>
        <strain evidence="2">SS_bin_28</strain>
    </source>
</reference>
<evidence type="ECO:0008006" key="4">
    <source>
        <dbReference type="Google" id="ProtNLM"/>
    </source>
</evidence>
<dbReference type="AlphaFoldDB" id="A0A7Y2EA23"/>